<dbReference type="InterPro" id="IPR020043">
    <property type="entry name" value="Deacetylase_Atu3266-like"/>
</dbReference>
<dbReference type="Gene3D" id="2.30.40.10">
    <property type="entry name" value="Urease, subunit C, domain 1"/>
    <property type="match status" value="1"/>
</dbReference>
<dbReference type="AlphaFoldDB" id="A0AA35R0H8"/>
<dbReference type="Pfam" id="PF07969">
    <property type="entry name" value="Amidohydro_3"/>
    <property type="match status" value="1"/>
</dbReference>
<reference evidence="2" key="1">
    <citation type="submission" date="2023-03" db="EMBL/GenBank/DDBJ databases">
        <authorList>
            <person name="Steffen K."/>
            <person name="Cardenas P."/>
        </authorList>
    </citation>
    <scope>NUCLEOTIDE SEQUENCE</scope>
</reference>
<dbReference type="EMBL" id="CASHTH010000317">
    <property type="protein sequence ID" value="CAI7997557.1"/>
    <property type="molecule type" value="Genomic_DNA"/>
</dbReference>
<name>A0AA35R0H8_GEOBA</name>
<evidence type="ECO:0000259" key="1">
    <source>
        <dbReference type="Pfam" id="PF07969"/>
    </source>
</evidence>
<gene>
    <name evidence="2" type="ORF">GBAR_LOCUS2180</name>
</gene>
<dbReference type="GO" id="GO:0016810">
    <property type="term" value="F:hydrolase activity, acting on carbon-nitrogen (but not peptide) bonds"/>
    <property type="evidence" value="ECO:0007669"/>
    <property type="project" value="InterPro"/>
</dbReference>
<proteinExistence type="predicted"/>
<feature type="domain" description="Amidohydrolase 3" evidence="1">
    <location>
        <begin position="1"/>
        <end position="70"/>
    </location>
</feature>
<dbReference type="SUPFAM" id="SSF51338">
    <property type="entry name" value="Composite domain of metallo-dependent hydrolases"/>
    <property type="match status" value="1"/>
</dbReference>
<sequence>MSLEDAVSASTSRPAQVLGLEDKLGSLSPGMSGDAAVYDLREGRFVWHDMARNKVEGKVRLDTFLTVRNGSVAWREGKLTEMGPC</sequence>
<organism evidence="2 3">
    <name type="scientific">Geodia barretti</name>
    <name type="common">Barrett's horny sponge</name>
    <dbReference type="NCBI Taxonomy" id="519541"/>
    <lineage>
        <taxon>Eukaryota</taxon>
        <taxon>Metazoa</taxon>
        <taxon>Porifera</taxon>
        <taxon>Demospongiae</taxon>
        <taxon>Heteroscleromorpha</taxon>
        <taxon>Tetractinellida</taxon>
        <taxon>Astrophorina</taxon>
        <taxon>Geodiidae</taxon>
        <taxon>Geodia</taxon>
    </lineage>
</organism>
<protein>
    <recommendedName>
        <fullName evidence="1">Amidohydrolase 3 domain-containing protein</fullName>
    </recommendedName>
</protein>
<comment type="caution">
    <text evidence="2">The sequence shown here is derived from an EMBL/GenBank/DDBJ whole genome shotgun (WGS) entry which is preliminary data.</text>
</comment>
<dbReference type="InterPro" id="IPR013108">
    <property type="entry name" value="Amidohydro_3"/>
</dbReference>
<dbReference type="PANTHER" id="PTHR42717">
    <property type="entry name" value="DIHYDROOROTASE-RELATED"/>
    <property type="match status" value="1"/>
</dbReference>
<dbReference type="Proteomes" id="UP001174909">
    <property type="component" value="Unassembled WGS sequence"/>
</dbReference>
<evidence type="ECO:0000313" key="3">
    <source>
        <dbReference type="Proteomes" id="UP001174909"/>
    </source>
</evidence>
<accession>A0AA35R0H8</accession>
<dbReference type="GO" id="GO:0019213">
    <property type="term" value="F:deacetylase activity"/>
    <property type="evidence" value="ECO:0007669"/>
    <property type="project" value="InterPro"/>
</dbReference>
<dbReference type="PANTHER" id="PTHR42717:SF1">
    <property type="entry name" value="IMIDAZOLONEPROPIONASE AND RELATED AMIDOHYDROLASES"/>
    <property type="match status" value="1"/>
</dbReference>
<dbReference type="InterPro" id="IPR011059">
    <property type="entry name" value="Metal-dep_hydrolase_composite"/>
</dbReference>
<dbReference type="Gene3D" id="3.20.20.140">
    <property type="entry name" value="Metal-dependent hydrolases"/>
    <property type="match status" value="1"/>
</dbReference>
<keyword evidence="3" id="KW-1185">Reference proteome</keyword>
<evidence type="ECO:0000313" key="2">
    <source>
        <dbReference type="EMBL" id="CAI7997557.1"/>
    </source>
</evidence>